<dbReference type="STRING" id="396323.VH98_10285"/>
<proteinExistence type="predicted"/>
<feature type="transmembrane region" description="Helical" evidence="2">
    <location>
        <begin position="193"/>
        <end position="213"/>
    </location>
</feature>
<comment type="caution">
    <text evidence="3">The sequence shown here is derived from an EMBL/GenBank/DDBJ whole genome shotgun (WGS) entry which is preliminary data.</text>
</comment>
<feature type="coiled-coil region" evidence="1">
    <location>
        <begin position="162"/>
        <end position="189"/>
    </location>
</feature>
<dbReference type="HOGENOM" id="CLU_1280903_0_0_6"/>
<name>V2U976_9GAMM</name>
<evidence type="ECO:0000256" key="2">
    <source>
        <dbReference type="SAM" id="Phobius"/>
    </source>
</evidence>
<protein>
    <recommendedName>
        <fullName evidence="5">SCP2 domain-containing protein</fullName>
    </recommendedName>
</protein>
<keyword evidence="2" id="KW-0472">Membrane</keyword>
<dbReference type="EMBL" id="AYEU01000006">
    <property type="protein sequence ID" value="ESK50968.1"/>
    <property type="molecule type" value="Genomic_DNA"/>
</dbReference>
<dbReference type="Proteomes" id="UP000018418">
    <property type="component" value="Unassembled WGS sequence"/>
</dbReference>
<sequence>MSESQQTQEQPKLLLNFGMIALETFYSFIFKHDDVVQLHAKEFIDQQLTVKVNCYIPYVDFYVRFTRKGILFDIQAPDSPVDLEISGTVFSYVQTLVLGHKKSVRGIRMYGHDSLKDPFRDLLTQLALPKLASDWKKWLFRSEPDSEVVASKKRIAPLLEKIEYQRSKINSLQVEVKQYKNRLRHIEKKQHRLNSFFITVIVILLCTLLYNSWAG</sequence>
<reference evidence="3 4" key="1">
    <citation type="submission" date="2013-10" db="EMBL/GenBank/DDBJ databases">
        <title>The Genome Sequence of Acinetobacter brisouii CIP 110357.</title>
        <authorList>
            <consortium name="The Broad Institute Genomics Platform"/>
            <consortium name="The Broad Institute Genome Sequencing Center for Infectious Disease"/>
            <person name="Cerqueira G."/>
            <person name="Feldgarden M."/>
            <person name="Courvalin P."/>
            <person name="Grillot-Courvalin C."/>
            <person name="Clermont D."/>
            <person name="Rocha E."/>
            <person name="Yoon E.-J."/>
            <person name="Nemec A."/>
            <person name="Young S.K."/>
            <person name="Zeng Q."/>
            <person name="Gargeya S."/>
            <person name="Fitzgerald M."/>
            <person name="Abouelleil A."/>
            <person name="Alvarado L."/>
            <person name="Berlin A.M."/>
            <person name="Chapman S.B."/>
            <person name="Gainer-Dewar J."/>
            <person name="Goldberg J."/>
            <person name="Gnerre S."/>
            <person name="Griggs A."/>
            <person name="Gujja S."/>
            <person name="Hansen M."/>
            <person name="Howarth C."/>
            <person name="Imamovic A."/>
            <person name="Ireland A."/>
            <person name="Larimer J."/>
            <person name="McCowan C."/>
            <person name="Murphy C."/>
            <person name="Pearson M."/>
            <person name="Poon T.W."/>
            <person name="Priest M."/>
            <person name="Roberts A."/>
            <person name="Saif S."/>
            <person name="Shea T."/>
            <person name="Sykes S."/>
            <person name="Wortman J."/>
            <person name="Nusbaum C."/>
            <person name="Birren B."/>
        </authorList>
    </citation>
    <scope>NUCLEOTIDE SEQUENCE [LARGE SCALE GENOMIC DNA]</scope>
    <source>
        <strain evidence="3 4">CIP 110357</strain>
    </source>
</reference>
<accession>V2U976</accession>
<keyword evidence="4" id="KW-1185">Reference proteome</keyword>
<dbReference type="PATRIC" id="fig|1341683.3.peg.1453"/>
<evidence type="ECO:0000256" key="1">
    <source>
        <dbReference type="SAM" id="Coils"/>
    </source>
</evidence>
<keyword evidence="2" id="KW-0812">Transmembrane</keyword>
<gene>
    <name evidence="3" type="ORF">P255_01468</name>
</gene>
<organism evidence="3 4">
    <name type="scientific">Acinetobacter brisouii CIP 110357</name>
    <dbReference type="NCBI Taxonomy" id="1341683"/>
    <lineage>
        <taxon>Bacteria</taxon>
        <taxon>Pseudomonadati</taxon>
        <taxon>Pseudomonadota</taxon>
        <taxon>Gammaproteobacteria</taxon>
        <taxon>Moraxellales</taxon>
        <taxon>Moraxellaceae</taxon>
        <taxon>Acinetobacter</taxon>
    </lineage>
</organism>
<evidence type="ECO:0000313" key="3">
    <source>
        <dbReference type="EMBL" id="ESK50968.1"/>
    </source>
</evidence>
<keyword evidence="1" id="KW-0175">Coiled coil</keyword>
<evidence type="ECO:0000313" key="4">
    <source>
        <dbReference type="Proteomes" id="UP000018418"/>
    </source>
</evidence>
<dbReference type="OrthoDB" id="6705724at2"/>
<keyword evidence="2" id="KW-1133">Transmembrane helix</keyword>
<dbReference type="RefSeq" id="WP_004900904.1">
    <property type="nucleotide sequence ID" value="NZ_BBTI01000020.1"/>
</dbReference>
<dbReference type="AlphaFoldDB" id="V2U976"/>
<evidence type="ECO:0008006" key="5">
    <source>
        <dbReference type="Google" id="ProtNLM"/>
    </source>
</evidence>